<dbReference type="PANTHER" id="PTHR35446">
    <property type="entry name" value="SI:CH211-175M2.5"/>
    <property type="match status" value="1"/>
</dbReference>
<accession>F9ZVF5</accession>
<name>F9ZVF5_METMM</name>
<dbReference type="Proteomes" id="UP000008888">
    <property type="component" value="Chromosome"/>
</dbReference>
<dbReference type="InterPro" id="IPR029032">
    <property type="entry name" value="AhpD-like"/>
</dbReference>
<reference evidence="2 3" key="1">
    <citation type="journal article" date="2011" name="J. Bacteriol.">
        <title>Complete Genome Sequence of the Aerobic Marine Methanotroph Methylomonas methanica MC09.</title>
        <authorList>
            <person name="Boden R."/>
            <person name="Cunliffe M."/>
            <person name="Scanlan J."/>
            <person name="Moussard H."/>
            <person name="Kits K.D."/>
            <person name="Klotz M.G."/>
            <person name="Jetten M.S."/>
            <person name="Vuilleumier S."/>
            <person name="Han J."/>
            <person name="Peters L."/>
            <person name="Mikhailova N."/>
            <person name="Teshima H."/>
            <person name="Tapia R."/>
            <person name="Kyrpides N."/>
            <person name="Ivanova N."/>
            <person name="Pagani I."/>
            <person name="Cheng J.F."/>
            <person name="Goodwin L."/>
            <person name="Han C."/>
            <person name="Hauser L."/>
            <person name="Land M.L."/>
            <person name="Lapidus A."/>
            <person name="Lucas S."/>
            <person name="Pitluck S."/>
            <person name="Woyke T."/>
            <person name="Stein L."/>
            <person name="Murrell J.C."/>
        </authorList>
    </citation>
    <scope>NUCLEOTIDE SEQUENCE [LARGE SCALE GENOMIC DNA]</scope>
    <source>
        <strain evidence="2 3">MC09</strain>
    </source>
</reference>
<feature type="domain" description="Carboxymuconolactone decarboxylase-like" evidence="1">
    <location>
        <begin position="51"/>
        <end position="108"/>
    </location>
</feature>
<dbReference type="OrthoDB" id="9808310at2"/>
<dbReference type="AlphaFoldDB" id="F9ZVF5"/>
<dbReference type="RefSeq" id="WP_013820158.1">
    <property type="nucleotide sequence ID" value="NC_015572.1"/>
</dbReference>
<dbReference type="Gene3D" id="1.20.1290.10">
    <property type="entry name" value="AhpD-like"/>
    <property type="match status" value="1"/>
</dbReference>
<dbReference type="HOGENOM" id="CLU_082760_5_1_6"/>
<proteinExistence type="predicted"/>
<dbReference type="KEGG" id="mmt:Metme_3573"/>
<keyword evidence="3" id="KW-1185">Reference proteome</keyword>
<evidence type="ECO:0000313" key="2">
    <source>
        <dbReference type="EMBL" id="AEG01937.1"/>
    </source>
</evidence>
<gene>
    <name evidence="2" type="ordered locus">Metme_3573</name>
</gene>
<reference evidence="3" key="3">
    <citation type="submission" date="2011-05" db="EMBL/GenBank/DDBJ databases">
        <title>Complete sequence of Methylomonas methanica MC09.</title>
        <authorList>
            <consortium name="US DOE Joint Genome Institute"/>
            <person name="Lucas S."/>
            <person name="Han J."/>
            <person name="Lapidus A."/>
            <person name="Cheng J.-F."/>
            <person name="Goodwin L."/>
            <person name="Pitluck S."/>
            <person name="Peters L."/>
            <person name="Mikhailova N."/>
            <person name="Teshima H."/>
            <person name="Han C."/>
            <person name="Tapia R."/>
            <person name="Land M."/>
            <person name="Hauser L."/>
            <person name="Kyrpides N."/>
            <person name="Ivanova N."/>
            <person name="Pagani I."/>
            <person name="Stein L."/>
            <person name="Woyke T."/>
        </authorList>
    </citation>
    <scope>NUCLEOTIDE SEQUENCE [LARGE SCALE GENOMIC DNA]</scope>
    <source>
        <strain evidence="3">MC09</strain>
    </source>
</reference>
<dbReference type="NCBIfam" id="TIGR00778">
    <property type="entry name" value="ahpD_dom"/>
    <property type="match status" value="1"/>
</dbReference>
<dbReference type="GO" id="GO:0051920">
    <property type="term" value="F:peroxiredoxin activity"/>
    <property type="evidence" value="ECO:0007669"/>
    <property type="project" value="InterPro"/>
</dbReference>
<dbReference type="PANTHER" id="PTHR35446:SF3">
    <property type="entry name" value="CMD DOMAIN-CONTAINING PROTEIN"/>
    <property type="match status" value="1"/>
</dbReference>
<dbReference type="InterPro" id="IPR004675">
    <property type="entry name" value="AhpD_core"/>
</dbReference>
<dbReference type="Pfam" id="PF02627">
    <property type="entry name" value="CMD"/>
    <property type="match status" value="1"/>
</dbReference>
<keyword evidence="2" id="KW-0575">Peroxidase</keyword>
<dbReference type="STRING" id="857087.Metme_3573"/>
<organism evidence="2 3">
    <name type="scientific">Methylomonas methanica (strain DSM 25384 / MC09)</name>
    <dbReference type="NCBI Taxonomy" id="857087"/>
    <lineage>
        <taxon>Bacteria</taxon>
        <taxon>Pseudomonadati</taxon>
        <taxon>Pseudomonadota</taxon>
        <taxon>Gammaproteobacteria</taxon>
        <taxon>Methylococcales</taxon>
        <taxon>Methylococcaceae</taxon>
        <taxon>Methylomonas</taxon>
    </lineage>
</organism>
<protein>
    <submittedName>
        <fullName evidence="2">Alkylhydroperoxidase like protein, AhpD family</fullName>
    </submittedName>
</protein>
<dbReference type="EMBL" id="CP002738">
    <property type="protein sequence ID" value="AEG01937.1"/>
    <property type="molecule type" value="Genomic_DNA"/>
</dbReference>
<sequence length="193" mass="20835">MSQFNIHSIQSAPAGAQALLQGSLKKYGFIPNLHGGLAEAPVALEAYIQLTALFDRSSLSPTERQVVVLAVSAENQCTYCVAAHSTIAKHMVKADPTVVDAIRNLQPLPDPKLDALANFTRNAVRYRGVVRGQALDKFIAAGCSRAQVLEVILGVTFKTLSNYTNHLINTPLDSAFQAESWKQPSQCANKQCA</sequence>
<reference key="2">
    <citation type="submission" date="2011-05" db="EMBL/GenBank/DDBJ databases">
        <title>Complete genome sequence of the aerobic marine methanotroph Methylomonas methanica MC09.</title>
        <authorList>
            <person name="Boden R."/>
            <person name="Cunliffe M."/>
            <person name="Scanlan J."/>
            <person name="Moussard H."/>
            <person name="Kits K.D."/>
            <person name="Klotz M."/>
            <person name="Jetten M."/>
            <person name="Vuilleumier S."/>
            <person name="Han J."/>
            <person name="Peters L."/>
            <person name="Mikhailova N."/>
            <person name="Teshima H."/>
            <person name="Tapia R."/>
            <person name="Kyrpides N."/>
            <person name="Ivanova N."/>
            <person name="Pagani I."/>
            <person name="Cheng J.-F."/>
            <person name="Goodwin L."/>
            <person name="Han C."/>
            <person name="Hauser L."/>
            <person name="Land M."/>
            <person name="Lapidus A."/>
            <person name="Lucas S."/>
            <person name="Pitluck S."/>
            <person name="Woyke T."/>
            <person name="Stein L.Y."/>
            <person name="Murrell C."/>
        </authorList>
    </citation>
    <scope>NUCLEOTIDE SEQUENCE</scope>
    <source>
        <strain>MC09</strain>
    </source>
</reference>
<keyword evidence="2" id="KW-0560">Oxidoreductase</keyword>
<evidence type="ECO:0000313" key="3">
    <source>
        <dbReference type="Proteomes" id="UP000008888"/>
    </source>
</evidence>
<dbReference type="InterPro" id="IPR003779">
    <property type="entry name" value="CMD-like"/>
</dbReference>
<evidence type="ECO:0000259" key="1">
    <source>
        <dbReference type="Pfam" id="PF02627"/>
    </source>
</evidence>
<dbReference type="SUPFAM" id="SSF69118">
    <property type="entry name" value="AhpD-like"/>
    <property type="match status" value="1"/>
</dbReference>
<dbReference type="eggNOG" id="COG2128">
    <property type="taxonomic scope" value="Bacteria"/>
</dbReference>